<comment type="similarity">
    <text evidence="1 4">Belongs to the aldehyde dehydrogenase family.</text>
</comment>
<dbReference type="InterPro" id="IPR050740">
    <property type="entry name" value="Aldehyde_DH_Superfamily"/>
</dbReference>
<dbReference type="EMBL" id="JAUSVY010000004">
    <property type="protein sequence ID" value="MDQ0505489.1"/>
    <property type="molecule type" value="Genomic_DNA"/>
</dbReference>
<evidence type="ECO:0000313" key="7">
    <source>
        <dbReference type="Proteomes" id="UP001241747"/>
    </source>
</evidence>
<dbReference type="GO" id="GO:0102810">
    <property type="term" value="F:glutarate-semialdehyde dehydrogenase (NADP+) activity"/>
    <property type="evidence" value="ECO:0007669"/>
    <property type="project" value="UniProtKB-EC"/>
</dbReference>
<accession>A0ABU0LEC1</accession>
<protein>
    <submittedName>
        <fullName evidence="6">Succinate-semialdehyde dehydrogenase/glutarate-semialdehyde dehydrogenase</fullName>
        <ecNumber evidence="6">1.2.1.16</ecNumber>
        <ecNumber evidence="6">1.2.1.20</ecNumber>
        <ecNumber evidence="6">1.2.1.79</ecNumber>
    </submittedName>
</protein>
<dbReference type="Proteomes" id="UP001241747">
    <property type="component" value="Unassembled WGS sequence"/>
</dbReference>
<dbReference type="PANTHER" id="PTHR43353">
    <property type="entry name" value="SUCCINATE-SEMIALDEHYDE DEHYDROGENASE, MITOCHONDRIAL"/>
    <property type="match status" value="1"/>
</dbReference>
<proteinExistence type="inferred from homology"/>
<evidence type="ECO:0000313" key="6">
    <source>
        <dbReference type="EMBL" id="MDQ0505489.1"/>
    </source>
</evidence>
<gene>
    <name evidence="6" type="ORF">QOZ94_002285</name>
</gene>
<evidence type="ECO:0000256" key="4">
    <source>
        <dbReference type="RuleBase" id="RU003345"/>
    </source>
</evidence>
<reference evidence="6 7" key="1">
    <citation type="submission" date="2023-07" db="EMBL/GenBank/DDBJ databases">
        <title>Genomic Encyclopedia of Type Strains, Phase IV (KMG-IV): sequencing the most valuable type-strain genomes for metagenomic binning, comparative biology and taxonomic classification.</title>
        <authorList>
            <person name="Goeker M."/>
        </authorList>
    </citation>
    <scope>NUCLEOTIDE SEQUENCE [LARGE SCALE GENOMIC DNA]</scope>
    <source>
        <strain evidence="6 7">DSM 3770</strain>
    </source>
</reference>
<keyword evidence="7" id="KW-1185">Reference proteome</keyword>
<dbReference type="SUPFAM" id="SSF53720">
    <property type="entry name" value="ALDH-like"/>
    <property type="match status" value="1"/>
</dbReference>
<evidence type="ECO:0000259" key="5">
    <source>
        <dbReference type="Pfam" id="PF00171"/>
    </source>
</evidence>
<dbReference type="InterPro" id="IPR016163">
    <property type="entry name" value="Ald_DH_C"/>
</dbReference>
<dbReference type="InterPro" id="IPR016162">
    <property type="entry name" value="Ald_DH_N"/>
</dbReference>
<evidence type="ECO:0000256" key="1">
    <source>
        <dbReference type="ARBA" id="ARBA00009986"/>
    </source>
</evidence>
<dbReference type="RefSeq" id="WP_272903705.1">
    <property type="nucleotide sequence ID" value="NZ_JABWGX010000002.1"/>
</dbReference>
<evidence type="ECO:0000256" key="3">
    <source>
        <dbReference type="PROSITE-ProRule" id="PRU10007"/>
    </source>
</evidence>
<dbReference type="EC" id="1.2.1.79" evidence="6"/>
<dbReference type="InterPro" id="IPR029510">
    <property type="entry name" value="Ald_DH_CS_GLU"/>
</dbReference>
<feature type="domain" description="Aldehyde dehydrogenase" evidence="5">
    <location>
        <begin position="28"/>
        <end position="487"/>
    </location>
</feature>
<dbReference type="CDD" id="cd07103">
    <property type="entry name" value="ALDH_F5_SSADH_GabD"/>
    <property type="match status" value="1"/>
</dbReference>
<dbReference type="GO" id="GO:0036243">
    <property type="term" value="F:succinate-semialdehyde dehydrogenase (NADP+) activity"/>
    <property type="evidence" value="ECO:0007669"/>
    <property type="project" value="UniProtKB-EC"/>
</dbReference>
<keyword evidence="2 4" id="KW-0560">Oxidoreductase</keyword>
<dbReference type="PROSITE" id="PS00687">
    <property type="entry name" value="ALDEHYDE_DEHYDR_GLU"/>
    <property type="match status" value="1"/>
</dbReference>
<dbReference type="Pfam" id="PF00171">
    <property type="entry name" value="Aldedh"/>
    <property type="match status" value="1"/>
</dbReference>
<dbReference type="EC" id="1.2.1.20" evidence="6"/>
<dbReference type="InterPro" id="IPR016161">
    <property type="entry name" value="Ald_DH/histidinol_DH"/>
</dbReference>
<evidence type="ECO:0000256" key="2">
    <source>
        <dbReference type="ARBA" id="ARBA00023002"/>
    </source>
</evidence>
<dbReference type="NCBIfam" id="TIGR01780">
    <property type="entry name" value="SSADH"/>
    <property type="match status" value="1"/>
</dbReference>
<dbReference type="PANTHER" id="PTHR43353:SF5">
    <property type="entry name" value="SUCCINATE-SEMIALDEHYDE DEHYDROGENASE, MITOCHONDRIAL"/>
    <property type="match status" value="1"/>
</dbReference>
<dbReference type="EC" id="1.2.1.16" evidence="6"/>
<sequence>MVAPQPSSPSPASAFTLLREKMLIGGAWVDADSGATIAVNNPATGARLGTIPMAGTAETRRAIAAAAAAFKGWRALTAAERAGKLHKLADLILENAEELAVLLTTEQGKPLPEARGEVNISAAYVRWFAEEARRLYGDVIPSPWAGRRIMVTKEPVGVVAAVTPWNFPSSMLARKLGAALAAGCTVVAKPSELTPYSGLAWGALAEKAGFPAGVVNIVVGDAPAIGTEMTTNPAVKKVTFTGSTPVGKLLMKQSADTLKKVSLELGGNAPFLVFDDADLDLAVEQAIASKYRNVGQTCVCANRFYVQAGIYDAFAARFTEATRNLKVGNGLDPDVTAGPLIDTRAVAKVERLLKDATDKGASVLTGGKASALGGTFFEPTVLAGATQEMAFAREEIFGPLAPLFKFETEEEAVARANATEYGLACYFFTKDLGRAFRVSEQLEYGQVGVNAGVITTEVAPFGGVKESGMGREGSKYGCDDYLNIKYVCIGGV</sequence>
<name>A0ABU0LEC1_XANAG</name>
<dbReference type="InterPro" id="IPR010102">
    <property type="entry name" value="Succ_semiAld_DH"/>
</dbReference>
<dbReference type="Gene3D" id="3.40.605.10">
    <property type="entry name" value="Aldehyde Dehydrogenase, Chain A, domain 1"/>
    <property type="match status" value="1"/>
</dbReference>
<organism evidence="6 7">
    <name type="scientific">Xanthobacter agilis</name>
    <dbReference type="NCBI Taxonomy" id="47492"/>
    <lineage>
        <taxon>Bacteria</taxon>
        <taxon>Pseudomonadati</taxon>
        <taxon>Pseudomonadota</taxon>
        <taxon>Alphaproteobacteria</taxon>
        <taxon>Hyphomicrobiales</taxon>
        <taxon>Xanthobacteraceae</taxon>
        <taxon>Xanthobacter</taxon>
    </lineage>
</organism>
<comment type="caution">
    <text evidence="6">The sequence shown here is derived from an EMBL/GenBank/DDBJ whole genome shotgun (WGS) entry which is preliminary data.</text>
</comment>
<dbReference type="InterPro" id="IPR015590">
    <property type="entry name" value="Aldehyde_DH_dom"/>
</dbReference>
<feature type="active site" evidence="3">
    <location>
        <position position="264"/>
    </location>
</feature>
<dbReference type="Gene3D" id="3.40.309.10">
    <property type="entry name" value="Aldehyde Dehydrogenase, Chain A, domain 2"/>
    <property type="match status" value="1"/>
</dbReference>